<keyword evidence="7" id="KW-0436">Ligase</keyword>
<keyword evidence="8" id="KW-0934">Plastid</keyword>
<dbReference type="AlphaFoldDB" id="A0A7R8WQ95"/>
<dbReference type="Pfam" id="PF04107">
    <property type="entry name" value="GCS2"/>
    <property type="match status" value="1"/>
</dbReference>
<evidence type="ECO:0000256" key="9">
    <source>
        <dbReference type="ARBA" id="ARBA00022684"/>
    </source>
</evidence>
<proteinExistence type="inferred from homology"/>
<evidence type="ECO:0000256" key="6">
    <source>
        <dbReference type="ARBA" id="ARBA00022528"/>
    </source>
</evidence>
<name>A0A7R8WQ95_9CRUS</name>
<evidence type="ECO:0000256" key="1">
    <source>
        <dbReference type="ARBA" id="ARBA00004229"/>
    </source>
</evidence>
<comment type="pathway">
    <text evidence="2">Sulfur metabolism; glutathione biosynthesis; glutathione from L-cysteine and L-glutamate: step 1/2.</text>
</comment>
<dbReference type="PIRSF" id="PIRSF017901">
    <property type="entry name" value="GCL"/>
    <property type="match status" value="1"/>
</dbReference>
<evidence type="ECO:0000256" key="7">
    <source>
        <dbReference type="ARBA" id="ARBA00022598"/>
    </source>
</evidence>
<keyword evidence="10" id="KW-0547">Nucleotide-binding</keyword>
<dbReference type="GO" id="GO:0005524">
    <property type="term" value="F:ATP binding"/>
    <property type="evidence" value="ECO:0007669"/>
    <property type="project" value="UniProtKB-KW"/>
</dbReference>
<evidence type="ECO:0000256" key="13">
    <source>
        <dbReference type="ARBA" id="ARBA00023157"/>
    </source>
</evidence>
<dbReference type="SUPFAM" id="SSF55931">
    <property type="entry name" value="Glutamine synthetase/guanido kinase"/>
    <property type="match status" value="1"/>
</dbReference>
<reference evidence="14" key="1">
    <citation type="submission" date="2020-11" db="EMBL/GenBank/DDBJ databases">
        <authorList>
            <person name="Tran Van P."/>
        </authorList>
    </citation>
    <scope>NUCLEOTIDE SEQUENCE</scope>
</reference>
<evidence type="ECO:0000256" key="4">
    <source>
        <dbReference type="ARBA" id="ARBA00011153"/>
    </source>
</evidence>
<dbReference type="OrthoDB" id="8299686at2759"/>
<keyword evidence="12" id="KW-0809">Transit peptide</keyword>
<dbReference type="EC" id="6.3.2.2" evidence="5"/>
<gene>
    <name evidence="14" type="ORF">CTOB1V02_LOCUS12621</name>
</gene>
<dbReference type="GO" id="GO:0004357">
    <property type="term" value="F:glutamate-cysteine ligase activity"/>
    <property type="evidence" value="ECO:0007669"/>
    <property type="project" value="UniProtKB-EC"/>
</dbReference>
<evidence type="ECO:0000256" key="5">
    <source>
        <dbReference type="ARBA" id="ARBA00012220"/>
    </source>
</evidence>
<dbReference type="InterPro" id="IPR011556">
    <property type="entry name" value="Glut_cys_lig_pln_type"/>
</dbReference>
<accession>A0A7R8WQ95</accession>
<keyword evidence="11" id="KW-0067">ATP-binding</keyword>
<keyword evidence="9" id="KW-0317">Glutathione biosynthesis</keyword>
<evidence type="ECO:0000256" key="3">
    <source>
        <dbReference type="ARBA" id="ARBA00010253"/>
    </source>
</evidence>
<comment type="subunit">
    <text evidence="4">Homodimer or monomer when oxidized or reduced, respectively.</text>
</comment>
<dbReference type="InterPro" id="IPR014746">
    <property type="entry name" value="Gln_synth/guanido_kin_cat_dom"/>
</dbReference>
<sequence length="450" mass="51425">MTKEQRIEQKEELVAYIESGCKSEKDWRLGTEHEKFGFHWDTYAPLAYGGPDGIAKILEDLRDDYLWSPVMEGENLIALEGEMGSISLEPGGQLELSGLPLQNVHETCNEIHVHLHQLKSVAQPMGIGFVGMGCTPLWSPEEMEWMPKGRYAIMRQYMPKVGELGLDMMKRTATVQVNLDFSTEQDMVQKFRLSLALQPLVTALYANSPFLEGKKNGYLSYRSAIWQRTDPARCGMLPFVFEEGMGFERYVDYILDVPMYFVRRGGRYIDVAGQSFRNFLQGNLPALPGEFPTFTDFEDHLSTAFPEVRIKRYMEMRGADAGAWCELCALPAFWVGLLYDKDCMAEAWEVVAQWKAADRERIRADVAREGLQTMTPSGTLLQVAKKVLPIAERGLVRRNQCDKKGRDETIYLERLWQTVSSGRTPAEKKIERFDGPWEQSVLPLFEEFAY</sequence>
<keyword evidence="13" id="KW-1015">Disulfide bond</keyword>
<dbReference type="InterPro" id="IPR035434">
    <property type="entry name" value="GCL_bact_plant"/>
</dbReference>
<dbReference type="EMBL" id="OB669906">
    <property type="protein sequence ID" value="CAD7234805.1"/>
    <property type="molecule type" value="Genomic_DNA"/>
</dbReference>
<comment type="similarity">
    <text evidence="3">Belongs to the carboxylate-amine ligase family. Glutamate--cysteine ligase type 2 subfamily.</text>
</comment>
<evidence type="ECO:0000256" key="10">
    <source>
        <dbReference type="ARBA" id="ARBA00022741"/>
    </source>
</evidence>
<dbReference type="Gene3D" id="3.30.590.20">
    <property type="match status" value="1"/>
</dbReference>
<evidence type="ECO:0000256" key="2">
    <source>
        <dbReference type="ARBA" id="ARBA00005006"/>
    </source>
</evidence>
<keyword evidence="6" id="KW-0150">Chloroplast</keyword>
<protein>
    <recommendedName>
        <fullName evidence="5">glutamate--cysteine ligase</fullName>
        <ecNumber evidence="5">6.3.2.2</ecNumber>
    </recommendedName>
</protein>
<dbReference type="PANTHER" id="PTHR34378:SF1">
    <property type="entry name" value="GLUTAMATE--CYSTEINE LIGASE, CHLOROPLASTIC"/>
    <property type="match status" value="1"/>
</dbReference>
<evidence type="ECO:0000313" key="14">
    <source>
        <dbReference type="EMBL" id="CAD7234805.1"/>
    </source>
</evidence>
<dbReference type="InterPro" id="IPR006336">
    <property type="entry name" value="GCS2"/>
</dbReference>
<evidence type="ECO:0000256" key="11">
    <source>
        <dbReference type="ARBA" id="ARBA00022840"/>
    </source>
</evidence>
<comment type="subcellular location">
    <subcellularLocation>
        <location evidence="1">Plastid</location>
        <location evidence="1">Chloroplast</location>
    </subcellularLocation>
</comment>
<dbReference type="PANTHER" id="PTHR34378">
    <property type="entry name" value="GLUTAMATE--CYSTEINE LIGASE, CHLOROPLASTIC"/>
    <property type="match status" value="1"/>
</dbReference>
<dbReference type="GO" id="GO:0006750">
    <property type="term" value="P:glutathione biosynthetic process"/>
    <property type="evidence" value="ECO:0007669"/>
    <property type="project" value="UniProtKB-KW"/>
</dbReference>
<organism evidence="14">
    <name type="scientific">Cyprideis torosa</name>
    <dbReference type="NCBI Taxonomy" id="163714"/>
    <lineage>
        <taxon>Eukaryota</taxon>
        <taxon>Metazoa</taxon>
        <taxon>Ecdysozoa</taxon>
        <taxon>Arthropoda</taxon>
        <taxon>Crustacea</taxon>
        <taxon>Oligostraca</taxon>
        <taxon>Ostracoda</taxon>
        <taxon>Podocopa</taxon>
        <taxon>Podocopida</taxon>
        <taxon>Cytherocopina</taxon>
        <taxon>Cytheroidea</taxon>
        <taxon>Cytherideidae</taxon>
        <taxon>Cyprideis</taxon>
    </lineage>
</organism>
<evidence type="ECO:0000256" key="12">
    <source>
        <dbReference type="ARBA" id="ARBA00022946"/>
    </source>
</evidence>
<evidence type="ECO:0000256" key="8">
    <source>
        <dbReference type="ARBA" id="ARBA00022640"/>
    </source>
</evidence>
<dbReference type="NCBIfam" id="TIGR01436">
    <property type="entry name" value="glu_cys_lig_pln"/>
    <property type="match status" value="1"/>
</dbReference>